<feature type="transmembrane region" description="Helical" evidence="5">
    <location>
        <begin position="107"/>
        <end position="130"/>
    </location>
</feature>
<dbReference type="InterPro" id="IPR011701">
    <property type="entry name" value="MFS"/>
</dbReference>
<feature type="transmembrane region" description="Helical" evidence="5">
    <location>
        <begin position="351"/>
        <end position="373"/>
    </location>
</feature>
<dbReference type="InterPro" id="IPR005829">
    <property type="entry name" value="Sugar_transporter_CS"/>
</dbReference>
<keyword evidence="4 5" id="KW-0472">Membrane</keyword>
<name>A0AAW5QVL5_9HYPH</name>
<dbReference type="EMBL" id="JALIDZ010000002">
    <property type="protein sequence ID" value="MCT8971037.1"/>
    <property type="molecule type" value="Genomic_DNA"/>
</dbReference>
<keyword evidence="2 5" id="KW-0812">Transmembrane</keyword>
<feature type="transmembrane region" description="Helical" evidence="5">
    <location>
        <begin position="172"/>
        <end position="191"/>
    </location>
</feature>
<dbReference type="PROSITE" id="PS50850">
    <property type="entry name" value="MFS"/>
    <property type="match status" value="1"/>
</dbReference>
<evidence type="ECO:0000259" key="6">
    <source>
        <dbReference type="PROSITE" id="PS50850"/>
    </source>
</evidence>
<evidence type="ECO:0000313" key="8">
    <source>
        <dbReference type="Proteomes" id="UP001320898"/>
    </source>
</evidence>
<dbReference type="RefSeq" id="WP_261614612.1">
    <property type="nucleotide sequence ID" value="NZ_JALIDZ010000002.1"/>
</dbReference>
<organism evidence="7 8">
    <name type="scientific">Microbaculum marinisediminis</name>
    <dbReference type="NCBI Taxonomy" id="2931392"/>
    <lineage>
        <taxon>Bacteria</taxon>
        <taxon>Pseudomonadati</taxon>
        <taxon>Pseudomonadota</taxon>
        <taxon>Alphaproteobacteria</taxon>
        <taxon>Hyphomicrobiales</taxon>
        <taxon>Tepidamorphaceae</taxon>
        <taxon>Microbaculum</taxon>
    </lineage>
</organism>
<evidence type="ECO:0000313" key="7">
    <source>
        <dbReference type="EMBL" id="MCT8971037.1"/>
    </source>
</evidence>
<accession>A0AAW5QVL5</accession>
<evidence type="ECO:0000256" key="1">
    <source>
        <dbReference type="ARBA" id="ARBA00004141"/>
    </source>
</evidence>
<dbReference type="PANTHER" id="PTHR23521">
    <property type="entry name" value="TRANSPORTER MFS SUPERFAMILY"/>
    <property type="match status" value="1"/>
</dbReference>
<evidence type="ECO:0000256" key="2">
    <source>
        <dbReference type="ARBA" id="ARBA00022692"/>
    </source>
</evidence>
<dbReference type="GO" id="GO:0022857">
    <property type="term" value="F:transmembrane transporter activity"/>
    <property type="evidence" value="ECO:0007669"/>
    <property type="project" value="InterPro"/>
</dbReference>
<dbReference type="Pfam" id="PF07690">
    <property type="entry name" value="MFS_1"/>
    <property type="match status" value="1"/>
</dbReference>
<dbReference type="InterPro" id="IPR036259">
    <property type="entry name" value="MFS_trans_sf"/>
</dbReference>
<feature type="transmembrane region" description="Helical" evidence="5">
    <location>
        <begin position="142"/>
        <end position="166"/>
    </location>
</feature>
<comment type="caution">
    <text evidence="7">The sequence shown here is derived from an EMBL/GenBank/DDBJ whole genome shotgun (WGS) entry which is preliminary data.</text>
</comment>
<dbReference type="Gene3D" id="1.20.1250.20">
    <property type="entry name" value="MFS general substrate transporter like domains"/>
    <property type="match status" value="2"/>
</dbReference>
<dbReference type="PANTHER" id="PTHR23521:SF3">
    <property type="entry name" value="MFS TRANSPORTER"/>
    <property type="match status" value="1"/>
</dbReference>
<comment type="subcellular location">
    <subcellularLocation>
        <location evidence="1">Membrane</location>
        <topology evidence="1">Multi-pass membrane protein</topology>
    </subcellularLocation>
</comment>
<feature type="transmembrane region" description="Helical" evidence="5">
    <location>
        <begin position="21"/>
        <end position="41"/>
    </location>
</feature>
<feature type="transmembrane region" description="Helical" evidence="5">
    <location>
        <begin position="385"/>
        <end position="407"/>
    </location>
</feature>
<protein>
    <submittedName>
        <fullName evidence="7">MFS transporter</fullName>
    </submittedName>
</protein>
<reference evidence="7 8" key="1">
    <citation type="submission" date="2022-04" db="EMBL/GenBank/DDBJ databases">
        <authorList>
            <person name="Ye Y.-Q."/>
            <person name="Du Z.-J."/>
        </authorList>
    </citation>
    <scope>NUCLEOTIDE SEQUENCE [LARGE SCALE GENOMIC DNA]</scope>
    <source>
        <strain evidence="7 8">A6E488</strain>
    </source>
</reference>
<evidence type="ECO:0000256" key="3">
    <source>
        <dbReference type="ARBA" id="ARBA00022989"/>
    </source>
</evidence>
<dbReference type="Proteomes" id="UP001320898">
    <property type="component" value="Unassembled WGS sequence"/>
</dbReference>
<feature type="transmembrane region" description="Helical" evidence="5">
    <location>
        <begin position="315"/>
        <end position="339"/>
    </location>
</feature>
<evidence type="ECO:0000256" key="4">
    <source>
        <dbReference type="ARBA" id="ARBA00023136"/>
    </source>
</evidence>
<feature type="transmembrane region" description="Helical" evidence="5">
    <location>
        <begin position="82"/>
        <end position="101"/>
    </location>
</feature>
<sequence length="414" mass="42753">MTAAALDRAPALTLSRIVGLCVARVFLFATFMTVAAAIPLLKSEWDLTATAAGAIVTSFTVGYAISLFIFAWATDHYGAKRMAIVSAIAAAATSLLFGLLARDWWSAFLLYGLVGLAQGGVYTPLIVLFADEAPPHARGNAMGWLIGSTSVGYATSLGAVALGIAIGGWRMGFILSSLLPIIGAVLLIAFLRPIENRVHDRSVDMRASDQLLRNREAGLLVAGYTAHSWELLGMWAWIPAFLAASFALAGAAAASATISGAYLSGFLHLFGATAAFTMGRLSDRAGRKPVLVGLAFAGAILSFVIGWMVSAPPILLIPVALAYAFVCLGDSPVLSTAVAEAVRPGYLGAVLAWRSLLGFGAGAIAPIAFGAVIDATNAPGGTPTVWGPAFVMLGIGGAIATVCALALKRREAAR</sequence>
<proteinExistence type="predicted"/>
<dbReference type="AlphaFoldDB" id="A0AAW5QVL5"/>
<feature type="transmembrane region" description="Helical" evidence="5">
    <location>
        <begin position="47"/>
        <end position="70"/>
    </location>
</feature>
<gene>
    <name evidence="7" type="ORF">MUB46_04110</name>
</gene>
<feature type="transmembrane region" description="Helical" evidence="5">
    <location>
        <begin position="260"/>
        <end position="278"/>
    </location>
</feature>
<dbReference type="PROSITE" id="PS00216">
    <property type="entry name" value="SUGAR_TRANSPORT_1"/>
    <property type="match status" value="1"/>
</dbReference>
<dbReference type="GO" id="GO:0005886">
    <property type="term" value="C:plasma membrane"/>
    <property type="evidence" value="ECO:0007669"/>
    <property type="project" value="TreeGrafter"/>
</dbReference>
<feature type="transmembrane region" description="Helical" evidence="5">
    <location>
        <begin position="234"/>
        <end position="254"/>
    </location>
</feature>
<keyword evidence="3 5" id="KW-1133">Transmembrane helix</keyword>
<dbReference type="InterPro" id="IPR020846">
    <property type="entry name" value="MFS_dom"/>
</dbReference>
<evidence type="ECO:0000256" key="5">
    <source>
        <dbReference type="SAM" id="Phobius"/>
    </source>
</evidence>
<feature type="transmembrane region" description="Helical" evidence="5">
    <location>
        <begin position="290"/>
        <end position="309"/>
    </location>
</feature>
<feature type="domain" description="Major facilitator superfamily (MFS) profile" evidence="6">
    <location>
        <begin position="16"/>
        <end position="412"/>
    </location>
</feature>
<dbReference type="SUPFAM" id="SSF103473">
    <property type="entry name" value="MFS general substrate transporter"/>
    <property type="match status" value="1"/>
</dbReference>
<keyword evidence="8" id="KW-1185">Reference proteome</keyword>